<evidence type="ECO:0000313" key="5">
    <source>
        <dbReference type="Proteomes" id="UP000223913"/>
    </source>
</evidence>
<dbReference type="Pfam" id="PF00072">
    <property type="entry name" value="Response_reg"/>
    <property type="match status" value="1"/>
</dbReference>
<evidence type="ECO:0000259" key="2">
    <source>
        <dbReference type="PROSITE" id="PS50110"/>
    </source>
</evidence>
<feature type="domain" description="Response regulatory" evidence="2">
    <location>
        <begin position="2"/>
        <end position="116"/>
    </location>
</feature>
<dbReference type="Gene3D" id="3.40.50.2300">
    <property type="match status" value="1"/>
</dbReference>
<dbReference type="AlphaFoldDB" id="A0A2D0NFG8"/>
<dbReference type="SMART" id="SM00448">
    <property type="entry name" value="REC"/>
    <property type="match status" value="1"/>
</dbReference>
<organism evidence="4 5">
    <name type="scientific">Flavilitoribacter nigricans (strain ATCC 23147 / DSM 23189 / NBRC 102662 / NCIMB 1420 / SS-2)</name>
    <name type="common">Lewinella nigricans</name>
    <dbReference type="NCBI Taxonomy" id="1122177"/>
    <lineage>
        <taxon>Bacteria</taxon>
        <taxon>Pseudomonadati</taxon>
        <taxon>Bacteroidota</taxon>
        <taxon>Saprospiria</taxon>
        <taxon>Saprospirales</taxon>
        <taxon>Lewinellaceae</taxon>
        <taxon>Flavilitoribacter</taxon>
    </lineage>
</organism>
<gene>
    <name evidence="4" type="ORF">CRP01_06340</name>
</gene>
<dbReference type="PROSITE" id="PS50930">
    <property type="entry name" value="HTH_LYTTR"/>
    <property type="match status" value="1"/>
</dbReference>
<protein>
    <submittedName>
        <fullName evidence="4">DNA-binding response regulator</fullName>
    </submittedName>
</protein>
<evidence type="ECO:0000259" key="3">
    <source>
        <dbReference type="PROSITE" id="PS50930"/>
    </source>
</evidence>
<dbReference type="Proteomes" id="UP000223913">
    <property type="component" value="Unassembled WGS sequence"/>
</dbReference>
<dbReference type="GO" id="GO:0000156">
    <property type="term" value="F:phosphorelay response regulator activity"/>
    <property type="evidence" value="ECO:0007669"/>
    <property type="project" value="InterPro"/>
</dbReference>
<feature type="domain" description="HTH LytTR-type" evidence="3">
    <location>
        <begin position="146"/>
        <end position="253"/>
    </location>
</feature>
<dbReference type="InterPro" id="IPR046947">
    <property type="entry name" value="LytR-like"/>
</dbReference>
<proteinExistence type="predicted"/>
<feature type="modified residue" description="4-aspartylphosphate" evidence="1">
    <location>
        <position position="56"/>
    </location>
</feature>
<reference evidence="4 5" key="1">
    <citation type="submission" date="2017-10" db="EMBL/GenBank/DDBJ databases">
        <title>The draft genome sequence of Lewinella nigricans NBRC 102662.</title>
        <authorList>
            <person name="Wang K."/>
        </authorList>
    </citation>
    <scope>NUCLEOTIDE SEQUENCE [LARGE SCALE GENOMIC DNA]</scope>
    <source>
        <strain evidence="4 5">NBRC 102662</strain>
    </source>
</reference>
<dbReference type="InterPro" id="IPR011006">
    <property type="entry name" value="CheY-like_superfamily"/>
</dbReference>
<dbReference type="PROSITE" id="PS50110">
    <property type="entry name" value="RESPONSE_REGULATORY"/>
    <property type="match status" value="1"/>
</dbReference>
<evidence type="ECO:0000256" key="1">
    <source>
        <dbReference type="PROSITE-ProRule" id="PRU00169"/>
    </source>
</evidence>
<keyword evidence="5" id="KW-1185">Reference proteome</keyword>
<evidence type="ECO:0000313" key="4">
    <source>
        <dbReference type="EMBL" id="PHN07244.1"/>
    </source>
</evidence>
<dbReference type="PANTHER" id="PTHR37299">
    <property type="entry name" value="TRANSCRIPTIONAL REGULATOR-RELATED"/>
    <property type="match status" value="1"/>
</dbReference>
<dbReference type="SMART" id="SM00850">
    <property type="entry name" value="LytTR"/>
    <property type="match status" value="1"/>
</dbReference>
<keyword evidence="1" id="KW-0597">Phosphoprotein</keyword>
<dbReference type="OrthoDB" id="646623at2"/>
<comment type="caution">
    <text evidence="4">The sequence shown here is derived from an EMBL/GenBank/DDBJ whole genome shotgun (WGS) entry which is preliminary data.</text>
</comment>
<dbReference type="EMBL" id="PDUD01000010">
    <property type="protein sequence ID" value="PHN07244.1"/>
    <property type="molecule type" value="Genomic_DNA"/>
</dbReference>
<dbReference type="SUPFAM" id="SSF52172">
    <property type="entry name" value="CheY-like"/>
    <property type="match status" value="1"/>
</dbReference>
<dbReference type="PANTHER" id="PTHR37299:SF1">
    <property type="entry name" value="STAGE 0 SPORULATION PROTEIN A HOMOLOG"/>
    <property type="match status" value="1"/>
</dbReference>
<dbReference type="FunFam" id="3.40.50.2300:FF:000361">
    <property type="entry name" value="Two-component system response regulator"/>
    <property type="match status" value="1"/>
</dbReference>
<sequence>MQILIIEDEQPAAKQLAKLIQKIRPQAQLLSALDSIESSVDFLRSGTAPPDLIFMDIQLADGLSFDIFNAVEVQTPVIFTTAFDQYTLRAFKVNSIDYLLKPIDPEELSAALDKYENIYQQAPALSPAILHQLKNALTEPDYKERFLIKVGQQLIYLRTADVRYFFSEESLVYAITNENKKHLVDFSLDQLEQVLSPRDFFRINRKIILHLEAIHRIHTYFNGRLKLDILPRQDLEAIVSRDRVPDFKQWLDR</sequence>
<dbReference type="GO" id="GO:0003677">
    <property type="term" value="F:DNA binding"/>
    <property type="evidence" value="ECO:0007669"/>
    <property type="project" value="UniProtKB-KW"/>
</dbReference>
<dbReference type="Gene3D" id="2.40.50.1020">
    <property type="entry name" value="LytTr DNA-binding domain"/>
    <property type="match status" value="1"/>
</dbReference>
<dbReference type="RefSeq" id="WP_099149173.1">
    <property type="nucleotide sequence ID" value="NZ_PDUD01000010.1"/>
</dbReference>
<dbReference type="InterPro" id="IPR001789">
    <property type="entry name" value="Sig_transdc_resp-reg_receiver"/>
</dbReference>
<name>A0A2D0NFG8_FLAN2</name>
<accession>A0A2D0NFG8</accession>
<keyword evidence="4" id="KW-0238">DNA-binding</keyword>
<dbReference type="InterPro" id="IPR007492">
    <property type="entry name" value="LytTR_DNA-bd_dom"/>
</dbReference>
<dbReference type="Pfam" id="PF04397">
    <property type="entry name" value="LytTR"/>
    <property type="match status" value="1"/>
</dbReference>